<protein>
    <submittedName>
        <fullName evidence="6">TetR family transcriptional regulator</fullName>
    </submittedName>
</protein>
<dbReference type="RefSeq" id="WP_155050127.1">
    <property type="nucleotide sequence ID" value="NZ_BAAAIB010000015.1"/>
</dbReference>
<dbReference type="Pfam" id="PF00440">
    <property type="entry name" value="TetR_N"/>
    <property type="match status" value="1"/>
</dbReference>
<dbReference type="Gene3D" id="1.10.357.10">
    <property type="entry name" value="Tetracycline Repressor, domain 2"/>
    <property type="match status" value="1"/>
</dbReference>
<dbReference type="SUPFAM" id="SSF46689">
    <property type="entry name" value="Homeodomain-like"/>
    <property type="match status" value="1"/>
</dbReference>
<dbReference type="AlphaFoldDB" id="A0A6I3M6P9"/>
<name>A0A6I3M6P9_9MICO</name>
<sequence>MDVRIERTRRALQEALFALAREHPLEEVTVADIATRAGVNRSSFYQHYSDKETLLADALDAAAELARANLPESPEPPADPPQALFDYLAHLDENAEVYRRVLGPHGSAVVMARLRARIESIVQEGIATSGTPAYEGLPLDIVGAGIAGSALGVIEAWLARDPRPPVATAADWLWRVLLGPGGSGTTPAAG</sequence>
<evidence type="ECO:0000256" key="2">
    <source>
        <dbReference type="ARBA" id="ARBA00023125"/>
    </source>
</evidence>
<keyword evidence="2 4" id="KW-0238">DNA-binding</keyword>
<dbReference type="GO" id="GO:0003700">
    <property type="term" value="F:DNA-binding transcription factor activity"/>
    <property type="evidence" value="ECO:0007669"/>
    <property type="project" value="TreeGrafter"/>
</dbReference>
<dbReference type="Proteomes" id="UP000433071">
    <property type="component" value="Unassembled WGS sequence"/>
</dbReference>
<evidence type="ECO:0000256" key="1">
    <source>
        <dbReference type="ARBA" id="ARBA00023015"/>
    </source>
</evidence>
<feature type="DNA-binding region" description="H-T-H motif" evidence="4">
    <location>
        <begin position="29"/>
        <end position="48"/>
    </location>
</feature>
<dbReference type="PROSITE" id="PS50977">
    <property type="entry name" value="HTH_TETR_2"/>
    <property type="match status" value="1"/>
</dbReference>
<gene>
    <name evidence="6" type="ORF">GJ743_01250</name>
</gene>
<accession>A0A6I3M6P9</accession>
<proteinExistence type="predicted"/>
<evidence type="ECO:0000256" key="3">
    <source>
        <dbReference type="ARBA" id="ARBA00023163"/>
    </source>
</evidence>
<dbReference type="OrthoDB" id="3193022at2"/>
<evidence type="ECO:0000256" key="4">
    <source>
        <dbReference type="PROSITE-ProRule" id="PRU00335"/>
    </source>
</evidence>
<evidence type="ECO:0000259" key="5">
    <source>
        <dbReference type="PROSITE" id="PS50977"/>
    </source>
</evidence>
<dbReference type="PANTHER" id="PTHR30055">
    <property type="entry name" value="HTH-TYPE TRANSCRIPTIONAL REGULATOR RUTR"/>
    <property type="match status" value="1"/>
</dbReference>
<reference evidence="6 7" key="1">
    <citation type="submission" date="2019-11" db="EMBL/GenBank/DDBJ databases">
        <title>Agromyces kandeliae sp. nov., isolated from mangrove soil.</title>
        <authorList>
            <person name="Wang R."/>
        </authorList>
    </citation>
    <scope>NUCLEOTIDE SEQUENCE [LARGE SCALE GENOMIC DNA]</scope>
    <source>
        <strain evidence="6 7">JCM 11433</strain>
    </source>
</reference>
<dbReference type="PANTHER" id="PTHR30055:SF234">
    <property type="entry name" value="HTH-TYPE TRANSCRIPTIONAL REGULATOR BETI"/>
    <property type="match status" value="1"/>
</dbReference>
<comment type="caution">
    <text evidence="6">The sequence shown here is derived from an EMBL/GenBank/DDBJ whole genome shotgun (WGS) entry which is preliminary data.</text>
</comment>
<dbReference type="EMBL" id="WMLB01000004">
    <property type="protein sequence ID" value="MTH66996.1"/>
    <property type="molecule type" value="Genomic_DNA"/>
</dbReference>
<dbReference type="InterPro" id="IPR050109">
    <property type="entry name" value="HTH-type_TetR-like_transc_reg"/>
</dbReference>
<dbReference type="InterPro" id="IPR001647">
    <property type="entry name" value="HTH_TetR"/>
</dbReference>
<keyword evidence="3" id="KW-0804">Transcription</keyword>
<organism evidence="6 7">
    <name type="scientific">Agromyces bracchium</name>
    <dbReference type="NCBI Taxonomy" id="88376"/>
    <lineage>
        <taxon>Bacteria</taxon>
        <taxon>Bacillati</taxon>
        <taxon>Actinomycetota</taxon>
        <taxon>Actinomycetes</taxon>
        <taxon>Micrococcales</taxon>
        <taxon>Microbacteriaceae</taxon>
        <taxon>Agromyces</taxon>
    </lineage>
</organism>
<keyword evidence="1" id="KW-0805">Transcription regulation</keyword>
<evidence type="ECO:0000313" key="7">
    <source>
        <dbReference type="Proteomes" id="UP000433071"/>
    </source>
</evidence>
<feature type="domain" description="HTH tetR-type" evidence="5">
    <location>
        <begin position="6"/>
        <end position="66"/>
    </location>
</feature>
<evidence type="ECO:0000313" key="6">
    <source>
        <dbReference type="EMBL" id="MTH66996.1"/>
    </source>
</evidence>
<dbReference type="InterPro" id="IPR009057">
    <property type="entry name" value="Homeodomain-like_sf"/>
</dbReference>
<keyword evidence="7" id="KW-1185">Reference proteome</keyword>
<dbReference type="GO" id="GO:0000976">
    <property type="term" value="F:transcription cis-regulatory region binding"/>
    <property type="evidence" value="ECO:0007669"/>
    <property type="project" value="TreeGrafter"/>
</dbReference>